<dbReference type="eggNOG" id="KOG0950">
    <property type="taxonomic scope" value="Eukaryota"/>
</dbReference>
<dbReference type="InterPro" id="IPR036390">
    <property type="entry name" value="WH_DNA-bd_sf"/>
</dbReference>
<dbReference type="Pfam" id="PF00271">
    <property type="entry name" value="Helicase_C"/>
    <property type="match status" value="1"/>
</dbReference>
<dbReference type="CDD" id="cd18026">
    <property type="entry name" value="DEXHc_POLQ-like"/>
    <property type="match status" value="1"/>
</dbReference>
<reference evidence="12 13" key="1">
    <citation type="submission" date="2014-09" db="EMBL/GenBank/DDBJ databases">
        <authorList>
            <person name="Martin A.A."/>
        </authorList>
    </citation>
    <scope>NUCLEOTIDE SEQUENCE</scope>
    <source>
        <strain evidence="13">ED321</strain>
        <strain evidence="12">ED321 Heterogonic</strain>
    </source>
</reference>
<feature type="domain" description="Helicase C-terminal" evidence="11">
    <location>
        <begin position="367"/>
        <end position="536"/>
    </location>
</feature>
<keyword evidence="13" id="KW-1185">Reference proteome</keyword>
<proteinExistence type="predicted"/>
<keyword evidence="6" id="KW-0067">ATP-binding</keyword>
<evidence type="ECO:0000259" key="10">
    <source>
        <dbReference type="PROSITE" id="PS51192"/>
    </source>
</evidence>
<dbReference type="CDD" id="cd18795">
    <property type="entry name" value="SF2_C_Ski2"/>
    <property type="match status" value="1"/>
</dbReference>
<dbReference type="FunFam" id="3.40.50.300:FF:000813">
    <property type="entry name" value="helicase POLQ-like isoform X1"/>
    <property type="match status" value="1"/>
</dbReference>
<dbReference type="OrthoDB" id="2320933at2759"/>
<dbReference type="Gene3D" id="1.10.3380.20">
    <property type="match status" value="1"/>
</dbReference>
<dbReference type="SMART" id="SM00487">
    <property type="entry name" value="DEXDc"/>
    <property type="match status" value="1"/>
</dbReference>
<evidence type="ECO:0000313" key="12">
    <source>
        <dbReference type="EMBL" id="CEF63519.1"/>
    </source>
</evidence>
<dbReference type="WBParaSite" id="SRAE_1000178000.1">
    <property type="protein sequence ID" value="SRAE_1000178000.1"/>
    <property type="gene ID" value="WBGene00258389"/>
</dbReference>
<dbReference type="InterPro" id="IPR046931">
    <property type="entry name" value="HTH_61"/>
</dbReference>
<evidence type="ECO:0000256" key="5">
    <source>
        <dbReference type="ARBA" id="ARBA00022806"/>
    </source>
</evidence>
<dbReference type="Pfam" id="PF21099">
    <property type="entry name" value="POLQ_helical"/>
    <property type="match status" value="1"/>
</dbReference>
<accession>A0A090L7L1</accession>
<feature type="domain" description="Helicase ATP-binding" evidence="10">
    <location>
        <begin position="153"/>
        <end position="323"/>
    </location>
</feature>
<keyword evidence="8" id="KW-0539">Nucleus</keyword>
<dbReference type="PANTHER" id="PTHR47961:SF12">
    <property type="entry name" value="HELICASE POLQ-LIKE"/>
    <property type="match status" value="1"/>
</dbReference>
<dbReference type="Gene3D" id="3.40.50.300">
    <property type="entry name" value="P-loop containing nucleotide triphosphate hydrolases"/>
    <property type="match status" value="2"/>
</dbReference>
<evidence type="ECO:0000256" key="9">
    <source>
        <dbReference type="ARBA" id="ARBA00048988"/>
    </source>
</evidence>
<dbReference type="InterPro" id="IPR001650">
    <property type="entry name" value="Helicase_C-like"/>
</dbReference>
<evidence type="ECO:0000256" key="2">
    <source>
        <dbReference type="ARBA" id="ARBA00022741"/>
    </source>
</evidence>
<reference evidence="14" key="2">
    <citation type="submission" date="2020-12" db="UniProtKB">
        <authorList>
            <consortium name="WormBaseParasite"/>
        </authorList>
    </citation>
    <scope>IDENTIFICATION</scope>
</reference>
<comment type="catalytic activity">
    <reaction evidence="9">
        <text>ATP + H2O = ADP + phosphate + H(+)</text>
        <dbReference type="Rhea" id="RHEA:13065"/>
        <dbReference type="ChEBI" id="CHEBI:15377"/>
        <dbReference type="ChEBI" id="CHEBI:15378"/>
        <dbReference type="ChEBI" id="CHEBI:30616"/>
        <dbReference type="ChEBI" id="CHEBI:43474"/>
        <dbReference type="ChEBI" id="CHEBI:456216"/>
        <dbReference type="EC" id="5.6.2.4"/>
    </reaction>
</comment>
<evidence type="ECO:0000256" key="3">
    <source>
        <dbReference type="ARBA" id="ARBA00022763"/>
    </source>
</evidence>
<dbReference type="Pfam" id="PF20470">
    <property type="entry name" value="HTH_61"/>
    <property type="match status" value="1"/>
</dbReference>
<dbReference type="SUPFAM" id="SSF52540">
    <property type="entry name" value="P-loop containing nucleoside triphosphate hydrolases"/>
    <property type="match status" value="1"/>
</dbReference>
<evidence type="ECO:0000313" key="15">
    <source>
        <dbReference type="WormBase" id="SRAE_1000178000"/>
    </source>
</evidence>
<evidence type="ECO:0000256" key="4">
    <source>
        <dbReference type="ARBA" id="ARBA00022801"/>
    </source>
</evidence>
<dbReference type="OMA" id="MFLNANI"/>
<keyword evidence="3" id="KW-0227">DNA damage</keyword>
<dbReference type="EMBL" id="LN609528">
    <property type="protein sequence ID" value="CEF63519.1"/>
    <property type="molecule type" value="Genomic_DNA"/>
</dbReference>
<evidence type="ECO:0000313" key="13">
    <source>
        <dbReference type="Proteomes" id="UP000035682"/>
    </source>
</evidence>
<dbReference type="STRING" id="34506.A0A090L7L1"/>
<dbReference type="GO" id="GO:0043138">
    <property type="term" value="F:3'-5' DNA helicase activity"/>
    <property type="evidence" value="ECO:0007669"/>
    <property type="project" value="UniProtKB-EC"/>
</dbReference>
<dbReference type="SUPFAM" id="SSF46785">
    <property type="entry name" value="Winged helix' DNA-binding domain"/>
    <property type="match status" value="1"/>
</dbReference>
<evidence type="ECO:0000313" key="14">
    <source>
        <dbReference type="WBParaSite" id="SRAE_1000178000.1"/>
    </source>
</evidence>
<dbReference type="GO" id="GO:0005524">
    <property type="term" value="F:ATP binding"/>
    <property type="evidence" value="ECO:0007669"/>
    <property type="project" value="UniProtKB-KW"/>
</dbReference>
<dbReference type="InterPro" id="IPR050474">
    <property type="entry name" value="Hel308_SKI2-like"/>
</dbReference>
<gene>
    <name evidence="12 14 15" type="ORF">SRAE_1000178000</name>
</gene>
<dbReference type="PROSITE" id="PS51194">
    <property type="entry name" value="HELICASE_CTER"/>
    <property type="match status" value="1"/>
</dbReference>
<keyword evidence="7" id="KW-0234">DNA repair</keyword>
<dbReference type="GO" id="GO:0016787">
    <property type="term" value="F:hydrolase activity"/>
    <property type="evidence" value="ECO:0007669"/>
    <property type="project" value="UniProtKB-KW"/>
</dbReference>
<dbReference type="Gene3D" id="1.10.150.20">
    <property type="entry name" value="5' to 3' exonuclease, C-terminal subdomain"/>
    <property type="match status" value="1"/>
</dbReference>
<keyword evidence="5" id="KW-0347">Helicase</keyword>
<dbReference type="InterPro" id="IPR048960">
    <property type="entry name" value="POLQ-like_helical"/>
</dbReference>
<dbReference type="GO" id="GO:0005634">
    <property type="term" value="C:nucleus"/>
    <property type="evidence" value="ECO:0007669"/>
    <property type="project" value="UniProtKB-SubCell"/>
</dbReference>
<dbReference type="GO" id="GO:0003676">
    <property type="term" value="F:nucleic acid binding"/>
    <property type="evidence" value="ECO:0007669"/>
    <property type="project" value="InterPro"/>
</dbReference>
<evidence type="ECO:0000256" key="8">
    <source>
        <dbReference type="ARBA" id="ARBA00023242"/>
    </source>
</evidence>
<dbReference type="Pfam" id="PF00270">
    <property type="entry name" value="DEAD"/>
    <property type="match status" value="1"/>
</dbReference>
<dbReference type="SMART" id="SM00490">
    <property type="entry name" value="HELICc"/>
    <property type="match status" value="1"/>
</dbReference>
<protein>
    <submittedName>
        <fullName evidence="12 14">Mutagen-sensitive 301</fullName>
    </submittedName>
</protein>
<dbReference type="PROSITE" id="PS51192">
    <property type="entry name" value="HELICASE_ATP_BIND_1"/>
    <property type="match status" value="1"/>
</dbReference>
<keyword evidence="4" id="KW-0378">Hydrolase</keyword>
<dbReference type="InterPro" id="IPR014001">
    <property type="entry name" value="Helicase_ATP-bd"/>
</dbReference>
<keyword evidence="2" id="KW-0547">Nucleotide-binding</keyword>
<name>A0A090L7L1_STRRB</name>
<dbReference type="AlphaFoldDB" id="A0A090L7L1"/>
<dbReference type="CTD" id="36375884"/>
<sequence length="854" mass="96808">MLISGKQPIKRLLTNKCPSVSSPCKKKPKNNYDSFNESFFDTFNDENKINSKDNVLCSSSKNTNSILNVDNSLAQPKNDSSILKINKNIQNIPEKKVLNNEKKNIFIENNDFSNITTESVFQIIGLSKTSQDIYRKKRKISNLYDWQKECITNKKLLGGRNFILSLQTGAGKTLIAELLMLRETLVKKRSCIMILPYVAIVQEKIVSLSVLEELGIYVEEYAGSKGRIPPVKRKVGRTIYVATIEKGNILINSLVKENRLDEIGLVVIDELHMIGEKGRGAIIEQLILKYNLIGSGQTVGMSATLGNVDLMCKFMNADHFYSDFRPVELIERVKLENNLYDVTKEGNLIFNKKLEIDKKSRSIDNDGIITLIKDIVPAKSVIIFCPTKKNCENKPNEKREEIINNIKNENDGEIEEIMEIGIRAGVAYHHSGLTSEERHWIEYGYQSGILYALCATSTLAAGVNLPARRVIIKQPLVGGEFLGKSQYKQMVGRAGRAGYDDKGESITIVNSKNELKFKSMLKSELNSCQSQMLDGTYLEGFILDLIYLRLAKTKDRVSYYLSRTLAGIQSYDKCFSLMEESLQNLVERDMLKIEDDKFVDTFLGEATFVANFSPDCANLLNSNLLQDLNRGVVFSSHFHLILTLIPYDIGISINWDLFHDEFRSLCQSEKLILAKMNIEERDILNQITSRKRVETGSSAVRLYITFMMMDIWNKIPISNVAKKFNVQKGWLQTTLQSVCSQAQRIQRFSELLEKLWPLKLLLPHVIAKLNECKNLELAPLMNLDCVKFGRAKLLYEKGFKTVKSIADAKPNDLLSSIGQLSLVQARRIIKSAKTAIDDLLVNQEEQRVLYGLTK</sequence>
<comment type="subcellular location">
    <subcellularLocation>
        <location evidence="1">Nucleus</location>
    </subcellularLocation>
</comment>
<dbReference type="GeneID" id="36375884"/>
<dbReference type="InterPro" id="IPR027417">
    <property type="entry name" value="P-loop_NTPase"/>
</dbReference>
<evidence type="ECO:0000256" key="6">
    <source>
        <dbReference type="ARBA" id="ARBA00022840"/>
    </source>
</evidence>
<evidence type="ECO:0000259" key="11">
    <source>
        <dbReference type="PROSITE" id="PS51194"/>
    </source>
</evidence>
<dbReference type="InterPro" id="IPR011545">
    <property type="entry name" value="DEAD/DEAH_box_helicase_dom"/>
</dbReference>
<evidence type="ECO:0000256" key="1">
    <source>
        <dbReference type="ARBA" id="ARBA00004123"/>
    </source>
</evidence>
<evidence type="ECO:0000256" key="7">
    <source>
        <dbReference type="ARBA" id="ARBA00023204"/>
    </source>
</evidence>
<dbReference type="PANTHER" id="PTHR47961">
    <property type="entry name" value="DNA POLYMERASE THETA, PUTATIVE (AFU_ORTHOLOGUE AFUA_1G05260)-RELATED"/>
    <property type="match status" value="1"/>
</dbReference>
<dbReference type="WormBase" id="SRAE_1000178000">
    <property type="protein sequence ID" value="SRP10295"/>
    <property type="gene ID" value="WBGene00258389"/>
</dbReference>
<dbReference type="SUPFAM" id="SSF158702">
    <property type="entry name" value="Sec63 N-terminal domain-like"/>
    <property type="match status" value="1"/>
</dbReference>
<dbReference type="Proteomes" id="UP000035682">
    <property type="component" value="Unplaced"/>
</dbReference>
<dbReference type="GO" id="GO:0006281">
    <property type="term" value="P:DNA repair"/>
    <property type="evidence" value="ECO:0007669"/>
    <property type="project" value="UniProtKB-KW"/>
</dbReference>
<organism evidence="12">
    <name type="scientific">Strongyloides ratti</name>
    <name type="common">Parasitic roundworm</name>
    <dbReference type="NCBI Taxonomy" id="34506"/>
    <lineage>
        <taxon>Eukaryota</taxon>
        <taxon>Metazoa</taxon>
        <taxon>Ecdysozoa</taxon>
        <taxon>Nematoda</taxon>
        <taxon>Chromadorea</taxon>
        <taxon>Rhabditida</taxon>
        <taxon>Tylenchina</taxon>
        <taxon>Panagrolaimomorpha</taxon>
        <taxon>Strongyloidoidea</taxon>
        <taxon>Strongyloididae</taxon>
        <taxon>Strongyloides</taxon>
    </lineage>
</organism>
<dbReference type="RefSeq" id="XP_024502721.1">
    <property type="nucleotide sequence ID" value="XM_024648777.1"/>
</dbReference>